<evidence type="ECO:0000259" key="6">
    <source>
        <dbReference type="PROSITE" id="PS51462"/>
    </source>
</evidence>
<dbReference type="GO" id="GO:0008413">
    <property type="term" value="F:8-oxo-7,8-dihydroguanosine triphosphate pyrophosphatase activity"/>
    <property type="evidence" value="ECO:0007669"/>
    <property type="project" value="TreeGrafter"/>
</dbReference>
<dbReference type="Gene3D" id="3.90.79.10">
    <property type="entry name" value="Nucleoside Triphosphate Pyrophosphohydrolase"/>
    <property type="match status" value="1"/>
</dbReference>
<dbReference type="PROSITE" id="PS00893">
    <property type="entry name" value="NUDIX_BOX"/>
    <property type="match status" value="1"/>
</dbReference>
<protein>
    <recommendedName>
        <fullName evidence="6">Nudix hydrolase domain-containing protein</fullName>
    </recommendedName>
</protein>
<dbReference type="CDD" id="cd03427">
    <property type="entry name" value="NUDIX_MTH1_Nudt1"/>
    <property type="match status" value="1"/>
</dbReference>
<dbReference type="GO" id="GO:0005737">
    <property type="term" value="C:cytoplasm"/>
    <property type="evidence" value="ECO:0007669"/>
    <property type="project" value="TreeGrafter"/>
</dbReference>
<keyword evidence="5" id="KW-0460">Magnesium</keyword>
<dbReference type="STRING" id="1802730.A2591_00550"/>
<keyword evidence="4" id="KW-0378">Hydrolase</keyword>
<accession>A0A1G2SL72</accession>
<evidence type="ECO:0000256" key="2">
    <source>
        <dbReference type="ARBA" id="ARBA00005582"/>
    </source>
</evidence>
<proteinExistence type="inferred from homology"/>
<dbReference type="InterPro" id="IPR000086">
    <property type="entry name" value="NUDIX_hydrolase_dom"/>
</dbReference>
<keyword evidence="3" id="KW-0479">Metal-binding</keyword>
<comment type="similarity">
    <text evidence="2">Belongs to the Nudix hydrolase family.</text>
</comment>
<dbReference type="GO" id="GO:0042262">
    <property type="term" value="P:DNA protection"/>
    <property type="evidence" value="ECO:0007669"/>
    <property type="project" value="TreeGrafter"/>
</dbReference>
<dbReference type="Pfam" id="PF00293">
    <property type="entry name" value="NUDIX"/>
    <property type="match status" value="1"/>
</dbReference>
<dbReference type="PANTHER" id="PTHR43758:SF2">
    <property type="entry name" value="OXIDIZED PURINE NUCLEOSIDE TRIPHOSPHATE HYDROLASE"/>
    <property type="match status" value="1"/>
</dbReference>
<comment type="cofactor">
    <cofactor evidence="1">
        <name>Mg(2+)</name>
        <dbReference type="ChEBI" id="CHEBI:18420"/>
    </cofactor>
</comment>
<evidence type="ECO:0000256" key="4">
    <source>
        <dbReference type="ARBA" id="ARBA00022801"/>
    </source>
</evidence>
<gene>
    <name evidence="7" type="ORF">A2591_00550</name>
</gene>
<sequence length="168" mass="18555">MSTDEKILLEATLCFPVRDGNVLLGFKTSKIGKDCWNGYGGGIEKGERAVEAAVRELGEECGLRTTPNHLEKIAVVDFHNVTSDGEIFTCRVHAYIVTSWEGVALESDEMLAPTWFPANALPTKMMLADQFWLPLALSGKKIVAEAHYGPRQQTLLCDVIAREVTEFP</sequence>
<evidence type="ECO:0000313" key="8">
    <source>
        <dbReference type="Proteomes" id="UP000178168"/>
    </source>
</evidence>
<dbReference type="GO" id="GO:0046872">
    <property type="term" value="F:metal ion binding"/>
    <property type="evidence" value="ECO:0007669"/>
    <property type="project" value="UniProtKB-KW"/>
</dbReference>
<dbReference type="InterPro" id="IPR020084">
    <property type="entry name" value="NUDIX_hydrolase_CS"/>
</dbReference>
<feature type="domain" description="Nudix hydrolase" evidence="6">
    <location>
        <begin position="7"/>
        <end position="141"/>
    </location>
</feature>
<evidence type="ECO:0000256" key="5">
    <source>
        <dbReference type="ARBA" id="ARBA00022842"/>
    </source>
</evidence>
<dbReference type="SUPFAM" id="SSF55811">
    <property type="entry name" value="Nudix"/>
    <property type="match status" value="1"/>
</dbReference>
<dbReference type="PROSITE" id="PS51462">
    <property type="entry name" value="NUDIX"/>
    <property type="match status" value="1"/>
</dbReference>
<name>A0A1G2SL72_9BACT</name>
<dbReference type="PANTHER" id="PTHR43758">
    <property type="entry name" value="7,8-DIHYDRO-8-OXOGUANINE TRIPHOSPHATASE"/>
    <property type="match status" value="1"/>
</dbReference>
<comment type="caution">
    <text evidence="7">The sequence shown here is derived from an EMBL/GenBank/DDBJ whole genome shotgun (WGS) entry which is preliminary data.</text>
</comment>
<evidence type="ECO:0000313" key="7">
    <source>
        <dbReference type="EMBL" id="OHA85787.1"/>
    </source>
</evidence>
<reference evidence="7 8" key="1">
    <citation type="journal article" date="2016" name="Nat. Commun.">
        <title>Thousands of microbial genomes shed light on interconnected biogeochemical processes in an aquifer system.</title>
        <authorList>
            <person name="Anantharaman K."/>
            <person name="Brown C.T."/>
            <person name="Hug L.A."/>
            <person name="Sharon I."/>
            <person name="Castelle C.J."/>
            <person name="Probst A.J."/>
            <person name="Thomas B.C."/>
            <person name="Singh A."/>
            <person name="Wilkins M.J."/>
            <person name="Karaoz U."/>
            <person name="Brodie E.L."/>
            <person name="Williams K.H."/>
            <person name="Hubbard S.S."/>
            <person name="Banfield J.F."/>
        </authorList>
    </citation>
    <scope>NUCLEOTIDE SEQUENCE [LARGE SCALE GENOMIC DNA]</scope>
</reference>
<evidence type="ECO:0000256" key="1">
    <source>
        <dbReference type="ARBA" id="ARBA00001946"/>
    </source>
</evidence>
<evidence type="ECO:0000256" key="3">
    <source>
        <dbReference type="ARBA" id="ARBA00022723"/>
    </source>
</evidence>
<dbReference type="AlphaFoldDB" id="A0A1G2SL72"/>
<dbReference type="Proteomes" id="UP000178168">
    <property type="component" value="Unassembled WGS sequence"/>
</dbReference>
<organism evidence="7 8">
    <name type="scientific">Candidatus Yonathbacteria bacterium RIFOXYD1_FULL_52_36</name>
    <dbReference type="NCBI Taxonomy" id="1802730"/>
    <lineage>
        <taxon>Bacteria</taxon>
        <taxon>Candidatus Yonathiibacteriota</taxon>
    </lineage>
</organism>
<dbReference type="InterPro" id="IPR015797">
    <property type="entry name" value="NUDIX_hydrolase-like_dom_sf"/>
</dbReference>
<dbReference type="EMBL" id="MHUZ01000016">
    <property type="protein sequence ID" value="OHA85787.1"/>
    <property type="molecule type" value="Genomic_DNA"/>
</dbReference>